<dbReference type="GO" id="GO:0051607">
    <property type="term" value="P:defense response to virus"/>
    <property type="evidence" value="ECO:0007669"/>
    <property type="project" value="UniProtKB-KW"/>
</dbReference>
<comment type="similarity">
    <text evidence="1">Belongs to the CRISPR-associated Csm4 family.</text>
</comment>
<name>A0A1D8CX47_CHLLM</name>
<dbReference type="OrthoDB" id="7059961at2"/>
<organism evidence="6 7">
    <name type="scientific">Chlorobaculum limnaeum</name>
    <dbReference type="NCBI Taxonomy" id="274537"/>
    <lineage>
        <taxon>Bacteria</taxon>
        <taxon>Pseudomonadati</taxon>
        <taxon>Chlorobiota</taxon>
        <taxon>Chlorobiia</taxon>
        <taxon>Chlorobiales</taxon>
        <taxon>Chlorobiaceae</taxon>
        <taxon>Chlorobaculum</taxon>
    </lineage>
</organism>
<dbReference type="Proteomes" id="UP000095185">
    <property type="component" value="Chromosome"/>
</dbReference>
<dbReference type="GO" id="GO:0003723">
    <property type="term" value="F:RNA binding"/>
    <property type="evidence" value="ECO:0007669"/>
    <property type="project" value="UniProtKB-KW"/>
</dbReference>
<evidence type="ECO:0000256" key="4">
    <source>
        <dbReference type="ARBA" id="ARBA00023118"/>
    </source>
</evidence>
<proteinExistence type="inferred from homology"/>
<dbReference type="RefSeq" id="WP_069809208.1">
    <property type="nucleotide sequence ID" value="NZ_CP017305.1"/>
</dbReference>
<evidence type="ECO:0000259" key="5">
    <source>
        <dbReference type="Pfam" id="PF17953"/>
    </source>
</evidence>
<feature type="domain" description="Csm4 C-terminal" evidence="5">
    <location>
        <begin position="248"/>
        <end position="345"/>
    </location>
</feature>
<evidence type="ECO:0000313" key="6">
    <source>
        <dbReference type="EMBL" id="AOS83490.1"/>
    </source>
</evidence>
<keyword evidence="4" id="KW-0051">Antiviral defense</keyword>
<dbReference type="Pfam" id="PF17953">
    <property type="entry name" value="Csm4_C"/>
    <property type="match status" value="1"/>
</dbReference>
<keyword evidence="3" id="KW-0694">RNA-binding</keyword>
<sequence>MKTYIVHLYFKNALRVGAANASIDIEATQDFIHSDTLWAAIANHWAILGNVNGISFDEFLSGFGSKEGEPKSDPLFLLSSAFPLTENGIKYWLPKPLSVPMAFSKSNTNDPEHQRETYGKKVKQEKFIPLNVFKDWINFEKNASDVGSLERNGISGGQIRPHATLDRISMQAQLFHSGITYFDKFEERVGLYFLVRCNENTKTSLEKIFEVIYNAGAIGGDRSIGLGALAEKPFFIEATAFDDLFSTENSNAHCLLSLSCPNNDEIPKDQDVIAYNTILRKGWTGSLSIGLQRKRQTIYMFSEGSVFRKPIKGSLVDITPDRSITPEWNGMHNVYRYGYALSVPVKIDLND</sequence>
<protein>
    <recommendedName>
        <fullName evidence="2">CRISPR system Cms protein Csm4</fullName>
    </recommendedName>
</protein>
<reference evidence="6" key="1">
    <citation type="submission" date="2016-09" db="EMBL/GenBank/DDBJ databases">
        <title>Genome sequence of Chlorobaculum limnaeum.</title>
        <authorList>
            <person name="Liu Z."/>
            <person name="Tank M."/>
            <person name="Bryant D.A."/>
        </authorList>
    </citation>
    <scope>NUCLEOTIDE SEQUENCE [LARGE SCALE GENOMIC DNA]</scope>
    <source>
        <strain evidence="6">DSM 1677</strain>
    </source>
</reference>
<dbReference type="NCBIfam" id="TIGR01903">
    <property type="entry name" value="cas5_csm4"/>
    <property type="match status" value="1"/>
</dbReference>
<dbReference type="STRING" id="274537.BIU88_04640"/>
<evidence type="ECO:0000256" key="3">
    <source>
        <dbReference type="ARBA" id="ARBA00022884"/>
    </source>
</evidence>
<dbReference type="InterPro" id="IPR040932">
    <property type="entry name" value="Csm4_C"/>
</dbReference>
<evidence type="ECO:0000256" key="2">
    <source>
        <dbReference type="ARBA" id="ARBA00016109"/>
    </source>
</evidence>
<dbReference type="KEGG" id="clz:BIU88_04640"/>
<dbReference type="InterPro" id="IPR005510">
    <property type="entry name" value="Csm4"/>
</dbReference>
<keyword evidence="7" id="KW-1185">Reference proteome</keyword>
<gene>
    <name evidence="6" type="ORF">BIU88_04640</name>
</gene>
<dbReference type="EMBL" id="CP017305">
    <property type="protein sequence ID" value="AOS83490.1"/>
    <property type="molecule type" value="Genomic_DNA"/>
</dbReference>
<evidence type="ECO:0000256" key="1">
    <source>
        <dbReference type="ARBA" id="ARBA00005772"/>
    </source>
</evidence>
<evidence type="ECO:0000313" key="7">
    <source>
        <dbReference type="Proteomes" id="UP000095185"/>
    </source>
</evidence>
<dbReference type="AlphaFoldDB" id="A0A1D8CX47"/>
<accession>A0A1D8CX47</accession>